<sequence length="195" mass="21641">MKALLNLLFVLSGSVLLGQPNFGEATISELQSSTLRVSGKTNVTGFSCFFDPAYFDPQKKIAYCNQGDLILLRNAKLELNLAGFNCGGKAINKDFRAMLQAEQYPVIILNFKQFNRVERGYEALVNIALAGQQHTYTIPVEIIAGDLKHLKGILKLNISDYNLELPKKLFGLIKIKEVIAIEFDIAGVLNAEFLE</sequence>
<dbReference type="AlphaFoldDB" id="A0A4V1KRS3"/>
<organism evidence="2 3">
    <name type="scientific">Leeuwenhoekiella marinoflava</name>
    <dbReference type="NCBI Taxonomy" id="988"/>
    <lineage>
        <taxon>Bacteria</taxon>
        <taxon>Pseudomonadati</taxon>
        <taxon>Bacteroidota</taxon>
        <taxon>Flavobacteriia</taxon>
        <taxon>Flavobacteriales</taxon>
        <taxon>Flavobacteriaceae</taxon>
        <taxon>Leeuwenhoekiella</taxon>
    </lineage>
</organism>
<evidence type="ECO:0000313" key="2">
    <source>
        <dbReference type="EMBL" id="RXG25912.1"/>
    </source>
</evidence>
<dbReference type="Proteomes" id="UP000290608">
    <property type="component" value="Unassembled WGS sequence"/>
</dbReference>
<keyword evidence="1" id="KW-0732">Signal</keyword>
<gene>
    <name evidence="2" type="ORF">DSL99_3456</name>
</gene>
<dbReference type="RefSeq" id="WP_073099217.1">
    <property type="nucleotide sequence ID" value="NZ_QOVL01000021.1"/>
</dbReference>
<dbReference type="Gene3D" id="2.40.128.110">
    <property type="entry name" value="Lipid/polyisoprenoid-binding, YceI-like"/>
    <property type="match status" value="1"/>
</dbReference>
<evidence type="ECO:0000256" key="1">
    <source>
        <dbReference type="SAM" id="SignalP"/>
    </source>
</evidence>
<proteinExistence type="predicted"/>
<evidence type="ECO:0008006" key="4">
    <source>
        <dbReference type="Google" id="ProtNLM"/>
    </source>
</evidence>
<dbReference type="InterPro" id="IPR036761">
    <property type="entry name" value="TTHA0802/YceI-like_sf"/>
</dbReference>
<evidence type="ECO:0000313" key="3">
    <source>
        <dbReference type="Proteomes" id="UP000290608"/>
    </source>
</evidence>
<dbReference type="EMBL" id="QOVL01000021">
    <property type="protein sequence ID" value="RXG25912.1"/>
    <property type="molecule type" value="Genomic_DNA"/>
</dbReference>
<reference evidence="2 3" key="1">
    <citation type="submission" date="2018-07" db="EMBL/GenBank/DDBJ databases">
        <title>Leeuwenhoekiella genomics.</title>
        <authorList>
            <person name="Tahon G."/>
            <person name="Willems A."/>
        </authorList>
    </citation>
    <scope>NUCLEOTIDE SEQUENCE [LARGE SCALE GENOMIC DNA]</scope>
    <source>
        <strain evidence="2 3">LMG 1345</strain>
    </source>
</reference>
<dbReference type="SUPFAM" id="SSF101874">
    <property type="entry name" value="YceI-like"/>
    <property type="match status" value="1"/>
</dbReference>
<accession>A0A4V1KRS3</accession>
<feature type="chain" id="PRO_5020745324" description="YceI-like domain-containing protein" evidence="1">
    <location>
        <begin position="18"/>
        <end position="195"/>
    </location>
</feature>
<protein>
    <recommendedName>
        <fullName evidence="4">YceI-like domain-containing protein</fullName>
    </recommendedName>
</protein>
<feature type="signal peptide" evidence="1">
    <location>
        <begin position="1"/>
        <end position="17"/>
    </location>
</feature>
<comment type="caution">
    <text evidence="2">The sequence shown here is derived from an EMBL/GenBank/DDBJ whole genome shotgun (WGS) entry which is preliminary data.</text>
</comment>
<dbReference type="STRING" id="1122159.SAMN02745246_02141"/>
<name>A0A4V1KRS3_9FLAO</name>